<comment type="caution">
    <text evidence="1">The sequence shown here is derived from an EMBL/GenBank/DDBJ whole genome shotgun (WGS) entry which is preliminary data.</text>
</comment>
<dbReference type="EMBL" id="JBBJCI010000420">
    <property type="protein sequence ID" value="KAK7231089.1"/>
    <property type="molecule type" value="Genomic_DNA"/>
</dbReference>
<accession>A0ABR1FI01</accession>
<sequence length="429" mass="46213">MAETMASYSRTREKGLKAPAREVLALSRFLDLGAGDAAARKTARRYIAKTAQAFAAACVPRGRVSYAENRTMRGWPVVIGKEPEFESYQFGYVAGAVAAGARHAYASGDVEKASLLVAAVVGAFEDGFLTSDPERTKVDKGVVVFVPRRASAGRRRRYAEVHGSDEGGCLAGPQALNHGLSAATGAIHLLRALAAAPDADEALVERLRGYVLGVARFFAGSLRERRTTAADPYPKPGTTYYLWKYRDLSACAALNATNKNRWEDISHAGLEANFVYELRALLPREADAAGVTPGVVHGMLVTFLTRFVLDAKRDRKQHDGGRFACSMDRSDAHYFEKHCSPSSTRATRDLRAEGAVGWLPLAVAARGGDEDLGCDAARVVAEILEELEAAAPRVSTTTLVDVLLARASFPHGYADALRCDHRAGHHGPE</sequence>
<evidence type="ECO:0000313" key="2">
    <source>
        <dbReference type="Proteomes" id="UP001363151"/>
    </source>
</evidence>
<proteinExistence type="predicted"/>
<reference evidence="1 2" key="1">
    <citation type="submission" date="2024-03" db="EMBL/GenBank/DDBJ databases">
        <title>Aureococcus anophagefferens CCMP1851 and Kratosvirus quantuckense: Draft genome of a second virus-susceptible host strain in the model system.</title>
        <authorList>
            <person name="Chase E."/>
            <person name="Truchon A.R."/>
            <person name="Schepens W."/>
            <person name="Wilhelm S.W."/>
        </authorList>
    </citation>
    <scope>NUCLEOTIDE SEQUENCE [LARGE SCALE GENOMIC DNA]</scope>
    <source>
        <strain evidence="1 2">CCMP1851</strain>
    </source>
</reference>
<organism evidence="1 2">
    <name type="scientific">Aureococcus anophagefferens</name>
    <name type="common">Harmful bloom alga</name>
    <dbReference type="NCBI Taxonomy" id="44056"/>
    <lineage>
        <taxon>Eukaryota</taxon>
        <taxon>Sar</taxon>
        <taxon>Stramenopiles</taxon>
        <taxon>Ochrophyta</taxon>
        <taxon>Pelagophyceae</taxon>
        <taxon>Pelagomonadales</taxon>
        <taxon>Pelagomonadaceae</taxon>
        <taxon>Aureococcus</taxon>
    </lineage>
</organism>
<evidence type="ECO:0000313" key="1">
    <source>
        <dbReference type="EMBL" id="KAK7231089.1"/>
    </source>
</evidence>
<dbReference type="Proteomes" id="UP001363151">
    <property type="component" value="Unassembled WGS sequence"/>
</dbReference>
<gene>
    <name evidence="1" type="ORF">SO694_00076116</name>
</gene>
<protein>
    <submittedName>
        <fullName evidence="1">Uncharacterized protein</fullName>
    </submittedName>
</protein>
<keyword evidence="2" id="KW-1185">Reference proteome</keyword>
<name>A0ABR1FI01_AURAN</name>